<dbReference type="GO" id="GO:0000785">
    <property type="term" value="C:chromatin"/>
    <property type="evidence" value="ECO:0007669"/>
    <property type="project" value="TreeGrafter"/>
</dbReference>
<dbReference type="GO" id="GO:0000978">
    <property type="term" value="F:RNA polymerase II cis-regulatory region sequence-specific DNA binding"/>
    <property type="evidence" value="ECO:0007669"/>
    <property type="project" value="InterPro"/>
</dbReference>
<evidence type="ECO:0000256" key="3">
    <source>
        <dbReference type="ARBA" id="ARBA00022737"/>
    </source>
</evidence>
<dbReference type="GO" id="GO:0005634">
    <property type="term" value="C:nucleus"/>
    <property type="evidence" value="ECO:0007669"/>
    <property type="project" value="UniProtKB-SubCell"/>
</dbReference>
<feature type="compositionally biased region" description="Basic and acidic residues" evidence="7">
    <location>
        <begin position="57"/>
        <end position="70"/>
    </location>
</feature>
<evidence type="ECO:0000256" key="5">
    <source>
        <dbReference type="ARBA" id="ARBA00022833"/>
    </source>
</evidence>
<dbReference type="OrthoDB" id="1405595at2759"/>
<evidence type="ECO:0000313" key="10">
    <source>
        <dbReference type="Proteomes" id="UP000799779"/>
    </source>
</evidence>
<dbReference type="GO" id="GO:0000981">
    <property type="term" value="F:DNA-binding transcription factor activity, RNA polymerase II-specific"/>
    <property type="evidence" value="ECO:0007669"/>
    <property type="project" value="InterPro"/>
</dbReference>
<keyword evidence="4" id="KW-0863">Zinc-finger</keyword>
<dbReference type="Proteomes" id="UP000799779">
    <property type="component" value="Unassembled WGS sequence"/>
</dbReference>
<evidence type="ECO:0000313" key="9">
    <source>
        <dbReference type="EMBL" id="KAF1996295.1"/>
    </source>
</evidence>
<keyword evidence="2" id="KW-0479">Metal-binding</keyword>
<dbReference type="PANTHER" id="PTHR40626">
    <property type="entry name" value="MIP31509P"/>
    <property type="match status" value="1"/>
</dbReference>
<dbReference type="InterPro" id="IPR051059">
    <property type="entry name" value="VerF-like"/>
</dbReference>
<feature type="compositionally biased region" description="Low complexity" evidence="7">
    <location>
        <begin position="248"/>
        <end position="261"/>
    </location>
</feature>
<feature type="region of interest" description="Disordered" evidence="7">
    <location>
        <begin position="1"/>
        <end position="79"/>
    </location>
</feature>
<keyword evidence="3" id="KW-0677">Repeat</keyword>
<dbReference type="GO" id="GO:0008270">
    <property type="term" value="F:zinc ion binding"/>
    <property type="evidence" value="ECO:0007669"/>
    <property type="project" value="UniProtKB-KW"/>
</dbReference>
<evidence type="ECO:0000259" key="8">
    <source>
        <dbReference type="Pfam" id="PF04082"/>
    </source>
</evidence>
<dbReference type="EMBL" id="ML977627">
    <property type="protein sequence ID" value="KAF1996295.1"/>
    <property type="molecule type" value="Genomic_DNA"/>
</dbReference>
<dbReference type="GO" id="GO:0006351">
    <property type="term" value="P:DNA-templated transcription"/>
    <property type="evidence" value="ECO:0007669"/>
    <property type="project" value="InterPro"/>
</dbReference>
<keyword evidence="6" id="KW-0539">Nucleus</keyword>
<evidence type="ECO:0000256" key="2">
    <source>
        <dbReference type="ARBA" id="ARBA00022723"/>
    </source>
</evidence>
<feature type="compositionally biased region" description="Basic and acidic residues" evidence="7">
    <location>
        <begin position="15"/>
        <end position="25"/>
    </location>
</feature>
<name>A0A6A5WAY8_9PLEO</name>
<keyword evidence="10" id="KW-1185">Reference proteome</keyword>
<dbReference type="CDD" id="cd12148">
    <property type="entry name" value="fungal_TF_MHR"/>
    <property type="match status" value="1"/>
</dbReference>
<evidence type="ECO:0000256" key="1">
    <source>
        <dbReference type="ARBA" id="ARBA00004123"/>
    </source>
</evidence>
<dbReference type="Pfam" id="PF04082">
    <property type="entry name" value="Fungal_trans"/>
    <property type="match status" value="1"/>
</dbReference>
<organism evidence="9 10">
    <name type="scientific">Amniculicola lignicola CBS 123094</name>
    <dbReference type="NCBI Taxonomy" id="1392246"/>
    <lineage>
        <taxon>Eukaryota</taxon>
        <taxon>Fungi</taxon>
        <taxon>Dikarya</taxon>
        <taxon>Ascomycota</taxon>
        <taxon>Pezizomycotina</taxon>
        <taxon>Dothideomycetes</taxon>
        <taxon>Pleosporomycetidae</taxon>
        <taxon>Pleosporales</taxon>
        <taxon>Amniculicolaceae</taxon>
        <taxon>Amniculicola</taxon>
    </lineage>
</organism>
<evidence type="ECO:0000256" key="4">
    <source>
        <dbReference type="ARBA" id="ARBA00022771"/>
    </source>
</evidence>
<comment type="subcellular location">
    <subcellularLocation>
        <location evidence="1">Nucleus</location>
    </subcellularLocation>
</comment>
<feature type="region of interest" description="Disordered" evidence="7">
    <location>
        <begin position="204"/>
        <end position="274"/>
    </location>
</feature>
<feature type="domain" description="Xylanolytic transcriptional activator regulatory" evidence="8">
    <location>
        <begin position="329"/>
        <end position="598"/>
    </location>
</feature>
<dbReference type="InterPro" id="IPR007219">
    <property type="entry name" value="XnlR_reg_dom"/>
</dbReference>
<evidence type="ECO:0000256" key="7">
    <source>
        <dbReference type="SAM" id="MobiDB-lite"/>
    </source>
</evidence>
<protein>
    <recommendedName>
        <fullName evidence="8">Xylanolytic transcriptional activator regulatory domain-containing protein</fullName>
    </recommendedName>
</protein>
<gene>
    <name evidence="9" type="ORF">P154DRAFT_443738</name>
</gene>
<sequence length="844" mass="93666">MWKDADGNIVAKKPSLSEDTQRPDSRNGSFEESPLPDFLAFQTHDEGFPISPPISHDPSHSHSSLEDHDSGIGTGYPSTVNAVSNADNLSPSALEQHFWSSDLAPQPETFFNTNLEDVPFDDIFNPDTANSFNMPFTTMSNYNWLFDLDISRQEQAQQQNLVAENFPAFQFQANPITQQRHPYNLPLEHMNDSTDNTFSIAAQQGSVPSHRTDSPQHLSPAPLISPPLSDELHEPQKSACPSQISVNSPAPRSAPEEPAASMGGAQPPDDLERPLSMLNASQSLPIIDELARQQLLDLIDVTQPIAPDGSLVTRDHPLLSLSSLQTYCDLFFTRFNTAYPLIHMSTFDPSNADTLLLMTVLLLGATYGEKDAHQLAVCIHDVLRPQIFANAGFSAKPDLWVLQTILLVECFGKSRAGQKQHDMSHLFHGLLINLIRRSECQSIRPPTLEDATEDLEDDWRTWVDAEQKKRLAFLCFMWDTQHAVLFCQSLCMSAFELRSTLPCDQSLWEADSAESWHQLHQKQPASLLFLSCLKMYLNPGVAALPKNLNTLSRALLLHGLMSVAWDMQRRDQTSLGVIDMNPLGNWQHRLATSYTAWHSDFTVFCANHLSKISSPNHHLAKEFKSYSTAILVLYHSAHILLHTPFLDLQIYAGSRHILGRPVARGDYVRSQKIVKKWVADNVAEAGKAVWHAAKLVNEGVGILDSEIAGTTGADLGGGRLWHAPWCVYLGTLVVWGIWYARPSPSTSQQQGPMGDFGMYEDDDEIIWDPTAEMRGLLGVVLKSEPEKVLECLARKQALGKRGVNGLAAVVSKCLSKVRWAVVHDGMMVLRGLVCWRLVGGGGMG</sequence>
<feature type="compositionally biased region" description="Low complexity" evidence="7">
    <location>
        <begin position="218"/>
        <end position="229"/>
    </location>
</feature>
<dbReference type="AlphaFoldDB" id="A0A6A5WAY8"/>
<accession>A0A6A5WAY8</accession>
<keyword evidence="5" id="KW-0862">Zinc</keyword>
<reference evidence="9" key="1">
    <citation type="journal article" date="2020" name="Stud. Mycol.">
        <title>101 Dothideomycetes genomes: a test case for predicting lifestyles and emergence of pathogens.</title>
        <authorList>
            <person name="Haridas S."/>
            <person name="Albert R."/>
            <person name="Binder M."/>
            <person name="Bloem J."/>
            <person name="Labutti K."/>
            <person name="Salamov A."/>
            <person name="Andreopoulos B."/>
            <person name="Baker S."/>
            <person name="Barry K."/>
            <person name="Bills G."/>
            <person name="Bluhm B."/>
            <person name="Cannon C."/>
            <person name="Castanera R."/>
            <person name="Culley D."/>
            <person name="Daum C."/>
            <person name="Ezra D."/>
            <person name="Gonzalez J."/>
            <person name="Henrissat B."/>
            <person name="Kuo A."/>
            <person name="Liang C."/>
            <person name="Lipzen A."/>
            <person name="Lutzoni F."/>
            <person name="Magnuson J."/>
            <person name="Mondo S."/>
            <person name="Nolan M."/>
            <person name="Ohm R."/>
            <person name="Pangilinan J."/>
            <person name="Park H.-J."/>
            <person name="Ramirez L."/>
            <person name="Alfaro M."/>
            <person name="Sun H."/>
            <person name="Tritt A."/>
            <person name="Yoshinaga Y."/>
            <person name="Zwiers L.-H."/>
            <person name="Turgeon B."/>
            <person name="Goodwin S."/>
            <person name="Spatafora J."/>
            <person name="Crous P."/>
            <person name="Grigoriev I."/>
        </authorList>
    </citation>
    <scope>NUCLEOTIDE SEQUENCE</scope>
    <source>
        <strain evidence="9">CBS 123094</strain>
    </source>
</reference>
<dbReference type="PANTHER" id="PTHR40626:SF18">
    <property type="entry name" value="NICOTINATE CATABOLISM CLUSTER-SPECIFIC TRANSCRIPTION FACTOR"/>
    <property type="match status" value="1"/>
</dbReference>
<proteinExistence type="predicted"/>
<evidence type="ECO:0000256" key="6">
    <source>
        <dbReference type="ARBA" id="ARBA00023242"/>
    </source>
</evidence>